<proteinExistence type="predicted"/>
<organism evidence="1 2">
    <name type="scientific">Xenopus laevis</name>
    <name type="common">African clawed frog</name>
    <dbReference type="NCBI Taxonomy" id="8355"/>
    <lineage>
        <taxon>Eukaryota</taxon>
        <taxon>Metazoa</taxon>
        <taxon>Chordata</taxon>
        <taxon>Craniata</taxon>
        <taxon>Vertebrata</taxon>
        <taxon>Euteleostomi</taxon>
        <taxon>Amphibia</taxon>
        <taxon>Batrachia</taxon>
        <taxon>Anura</taxon>
        <taxon>Pipoidea</taxon>
        <taxon>Pipidae</taxon>
        <taxon>Xenopodinae</taxon>
        <taxon>Xenopus</taxon>
        <taxon>Xenopus</taxon>
    </lineage>
</organism>
<name>A0A974DQW3_XENLA</name>
<evidence type="ECO:0000313" key="1">
    <source>
        <dbReference type="EMBL" id="OCT95316.1"/>
    </source>
</evidence>
<sequence>MRVMTGVQAITTWMLKSECGQGQRGLLWPIMVKMPLEMSALSPVHHRIKVTETFRTQGCDGANSKGLEHTDTY</sequence>
<dbReference type="AlphaFoldDB" id="A0A974DQW3"/>
<accession>A0A974DQW3</accession>
<dbReference type="Proteomes" id="UP000694892">
    <property type="component" value="Chromosome 2L"/>
</dbReference>
<evidence type="ECO:0000313" key="2">
    <source>
        <dbReference type="Proteomes" id="UP000694892"/>
    </source>
</evidence>
<dbReference type="EMBL" id="CM004468">
    <property type="protein sequence ID" value="OCT95316.1"/>
    <property type="molecule type" value="Genomic_DNA"/>
</dbReference>
<gene>
    <name evidence="1" type="ORF">XELAEV_18013005mg</name>
</gene>
<protein>
    <submittedName>
        <fullName evidence="1">Uncharacterized protein</fullName>
    </submittedName>
</protein>
<reference evidence="2" key="1">
    <citation type="journal article" date="2016" name="Nature">
        <title>Genome evolution in the allotetraploid frog Xenopus laevis.</title>
        <authorList>
            <person name="Session A.M."/>
            <person name="Uno Y."/>
            <person name="Kwon T."/>
            <person name="Chapman J.A."/>
            <person name="Toyoda A."/>
            <person name="Takahashi S."/>
            <person name="Fukui A."/>
            <person name="Hikosaka A."/>
            <person name="Suzuki A."/>
            <person name="Kondo M."/>
            <person name="van Heeringen S.J."/>
            <person name="Quigley I."/>
            <person name="Heinz S."/>
            <person name="Ogino H."/>
            <person name="Ochi H."/>
            <person name="Hellsten U."/>
            <person name="Lyons J.B."/>
            <person name="Simakov O."/>
            <person name="Putnam N."/>
            <person name="Stites J."/>
            <person name="Kuroki Y."/>
            <person name="Tanaka T."/>
            <person name="Michiue T."/>
            <person name="Watanabe M."/>
            <person name="Bogdanovic O."/>
            <person name="Lister R."/>
            <person name="Georgiou G."/>
            <person name="Paranjpe S.S."/>
            <person name="van Kruijsbergen I."/>
            <person name="Shu S."/>
            <person name="Carlson J."/>
            <person name="Kinoshita T."/>
            <person name="Ohta Y."/>
            <person name="Mawaribuchi S."/>
            <person name="Jenkins J."/>
            <person name="Grimwood J."/>
            <person name="Schmutz J."/>
            <person name="Mitros T."/>
            <person name="Mozaffari S.V."/>
            <person name="Suzuki Y."/>
            <person name="Haramoto Y."/>
            <person name="Yamamoto T.S."/>
            <person name="Takagi C."/>
            <person name="Heald R."/>
            <person name="Miller K."/>
            <person name="Haudenschild C."/>
            <person name="Kitzman J."/>
            <person name="Nakayama T."/>
            <person name="Izutsu Y."/>
            <person name="Robert J."/>
            <person name="Fortriede J."/>
            <person name="Burns K."/>
            <person name="Lotay V."/>
            <person name="Karimi K."/>
            <person name="Yasuoka Y."/>
            <person name="Dichmann D.S."/>
            <person name="Flajnik M.F."/>
            <person name="Houston D.W."/>
            <person name="Shendure J."/>
            <person name="DuPasquier L."/>
            <person name="Vize P.D."/>
            <person name="Zorn A.M."/>
            <person name="Ito M."/>
            <person name="Marcotte E.M."/>
            <person name="Wallingford J.B."/>
            <person name="Ito Y."/>
            <person name="Asashima M."/>
            <person name="Ueno N."/>
            <person name="Matsuda Y."/>
            <person name="Veenstra G.J."/>
            <person name="Fujiyama A."/>
            <person name="Harland R.M."/>
            <person name="Taira M."/>
            <person name="Rokhsar D.S."/>
        </authorList>
    </citation>
    <scope>NUCLEOTIDE SEQUENCE [LARGE SCALE GENOMIC DNA]</scope>
    <source>
        <strain evidence="2">J</strain>
    </source>
</reference>